<keyword evidence="8" id="KW-1185">Reference proteome</keyword>
<evidence type="ECO:0000256" key="4">
    <source>
        <dbReference type="ARBA" id="ARBA00023163"/>
    </source>
</evidence>
<comment type="caution">
    <text evidence="7">The sequence shown here is derived from an EMBL/GenBank/DDBJ whole genome shotgun (WGS) entry which is preliminary data.</text>
</comment>
<keyword evidence="5" id="KW-0539">Nucleus</keyword>
<dbReference type="GO" id="GO:0003677">
    <property type="term" value="F:DNA binding"/>
    <property type="evidence" value="ECO:0007669"/>
    <property type="project" value="UniProtKB-KW"/>
</dbReference>
<dbReference type="EMBL" id="JBJUIK010000002">
    <property type="protein sequence ID" value="KAL3534353.1"/>
    <property type="molecule type" value="Genomic_DNA"/>
</dbReference>
<dbReference type="AlphaFoldDB" id="A0ABD3AT17"/>
<dbReference type="PANTHER" id="PTHR31541">
    <property type="entry name" value="B3 DOMAIN PLANT PROTEIN-RELATED"/>
    <property type="match status" value="1"/>
</dbReference>
<organism evidence="7 8">
    <name type="scientific">Cinchona calisaya</name>
    <dbReference type="NCBI Taxonomy" id="153742"/>
    <lineage>
        <taxon>Eukaryota</taxon>
        <taxon>Viridiplantae</taxon>
        <taxon>Streptophyta</taxon>
        <taxon>Embryophyta</taxon>
        <taxon>Tracheophyta</taxon>
        <taxon>Spermatophyta</taxon>
        <taxon>Magnoliopsida</taxon>
        <taxon>eudicotyledons</taxon>
        <taxon>Gunneridae</taxon>
        <taxon>Pentapetalae</taxon>
        <taxon>asterids</taxon>
        <taxon>lamiids</taxon>
        <taxon>Gentianales</taxon>
        <taxon>Rubiaceae</taxon>
        <taxon>Cinchonoideae</taxon>
        <taxon>Cinchoneae</taxon>
        <taxon>Cinchona</taxon>
    </lineage>
</organism>
<proteinExistence type="predicted"/>
<evidence type="ECO:0000256" key="5">
    <source>
        <dbReference type="ARBA" id="ARBA00023242"/>
    </source>
</evidence>
<evidence type="ECO:0000256" key="2">
    <source>
        <dbReference type="ARBA" id="ARBA00023015"/>
    </source>
</evidence>
<evidence type="ECO:0000256" key="3">
    <source>
        <dbReference type="ARBA" id="ARBA00023125"/>
    </source>
</evidence>
<evidence type="ECO:0000256" key="1">
    <source>
        <dbReference type="ARBA" id="ARBA00004123"/>
    </source>
</evidence>
<sequence>MDDQSRKIDDDDDDEQKKKQKGKNKRSHDQQSQEEELPVQPSRGAKKTKKFDLNEMLPPDPRNAMQLPPRFKEYIQNQFKEQITIGEEILVMEKKLWKTDLEKLHISSKIMEACNTPNFLNPDEARDSDLYVDIVGPNPQLNRNWVYLQRKKWNSANPNSLSYFLKTRWNEVAKENQLQEGQILQLWAVRVAGKLWFVLLTDKTDGYQRMNHIEEGKKVMIG</sequence>
<evidence type="ECO:0000313" key="7">
    <source>
        <dbReference type="EMBL" id="KAL3534353.1"/>
    </source>
</evidence>
<evidence type="ECO:0000256" key="6">
    <source>
        <dbReference type="SAM" id="MobiDB-lite"/>
    </source>
</evidence>
<dbReference type="Proteomes" id="UP001630127">
    <property type="component" value="Unassembled WGS sequence"/>
</dbReference>
<evidence type="ECO:0008006" key="9">
    <source>
        <dbReference type="Google" id="ProtNLM"/>
    </source>
</evidence>
<evidence type="ECO:0000313" key="8">
    <source>
        <dbReference type="Proteomes" id="UP001630127"/>
    </source>
</evidence>
<keyword evidence="2" id="KW-0805">Transcription regulation</keyword>
<dbReference type="SUPFAM" id="SSF101936">
    <property type="entry name" value="DNA-binding pseudobarrel domain"/>
    <property type="match status" value="1"/>
</dbReference>
<accession>A0ABD3AT17</accession>
<dbReference type="GO" id="GO:0005634">
    <property type="term" value="C:nucleus"/>
    <property type="evidence" value="ECO:0007669"/>
    <property type="project" value="UniProtKB-SubCell"/>
</dbReference>
<reference evidence="7 8" key="1">
    <citation type="submission" date="2024-11" db="EMBL/GenBank/DDBJ databases">
        <title>A near-complete genome assembly of Cinchona calisaya.</title>
        <authorList>
            <person name="Lian D.C."/>
            <person name="Zhao X.W."/>
            <person name="Wei L."/>
        </authorList>
    </citation>
    <scope>NUCLEOTIDE SEQUENCE [LARGE SCALE GENOMIC DNA]</scope>
    <source>
        <tissue evidence="7">Nenye</tissue>
    </source>
</reference>
<dbReference type="PANTHER" id="PTHR31541:SF57">
    <property type="entry name" value="TF-B3 DOMAIN-CONTAINING PROTEIN"/>
    <property type="match status" value="1"/>
</dbReference>
<dbReference type="Gene3D" id="2.40.330.10">
    <property type="entry name" value="DNA-binding pseudobarrel domain"/>
    <property type="match status" value="1"/>
</dbReference>
<comment type="subcellular location">
    <subcellularLocation>
        <location evidence="1">Nucleus</location>
    </subcellularLocation>
</comment>
<feature type="region of interest" description="Disordered" evidence="6">
    <location>
        <begin position="1"/>
        <end position="66"/>
    </location>
</feature>
<name>A0ABD3AT17_9GENT</name>
<protein>
    <recommendedName>
        <fullName evidence="9">TF-B3 domain-containing protein</fullName>
    </recommendedName>
</protein>
<dbReference type="InterPro" id="IPR015300">
    <property type="entry name" value="DNA-bd_pseudobarrel_sf"/>
</dbReference>
<keyword evidence="3" id="KW-0238">DNA-binding</keyword>
<gene>
    <name evidence="7" type="ORF">ACH5RR_002814</name>
</gene>
<keyword evidence="4" id="KW-0804">Transcription</keyword>
<dbReference type="InterPro" id="IPR005508">
    <property type="entry name" value="At2g31720-like"/>
</dbReference>